<dbReference type="Proteomes" id="UP000605024">
    <property type="component" value="Unassembled WGS sequence"/>
</dbReference>
<evidence type="ECO:0000313" key="2">
    <source>
        <dbReference type="EMBL" id="MBD3125998.1"/>
    </source>
</evidence>
<name>A0A8I0G5P4_CITBR</name>
<feature type="region of interest" description="Disordered" evidence="1">
    <location>
        <begin position="1"/>
        <end position="28"/>
    </location>
</feature>
<dbReference type="EMBL" id="JACXSK010000031">
    <property type="protein sequence ID" value="MBD3125998.1"/>
    <property type="molecule type" value="Genomic_DNA"/>
</dbReference>
<comment type="caution">
    <text evidence="2">The sequence shown here is derived from an EMBL/GenBank/DDBJ whole genome shotgun (WGS) entry which is preliminary data.</text>
</comment>
<organism evidence="2 3">
    <name type="scientific">Citrobacter braakii</name>
    <dbReference type="NCBI Taxonomy" id="57706"/>
    <lineage>
        <taxon>Bacteria</taxon>
        <taxon>Pseudomonadati</taxon>
        <taxon>Pseudomonadota</taxon>
        <taxon>Gammaproteobacteria</taxon>
        <taxon>Enterobacterales</taxon>
        <taxon>Enterobacteriaceae</taxon>
        <taxon>Citrobacter</taxon>
        <taxon>Citrobacter freundii complex</taxon>
    </lineage>
</organism>
<reference evidence="2" key="1">
    <citation type="submission" date="2020-09" db="EMBL/GenBank/DDBJ databases">
        <title>Characterization of IncC plasmids in Enterobacterales of food-producing animals originating from China.</title>
        <authorList>
            <person name="Zhang Y."/>
            <person name="Lei C.-W."/>
        </authorList>
    </citation>
    <scope>NUCLEOTIDE SEQUENCE</scope>
    <source>
        <strain evidence="2">CC1</strain>
    </source>
</reference>
<proteinExistence type="predicted"/>
<protein>
    <submittedName>
        <fullName evidence="2">Uncharacterized protein</fullName>
    </submittedName>
</protein>
<accession>A0A8I0G5P4</accession>
<sequence length="72" mass="8259">MSRLSVAIHTNNTDQDHRTRNDSTQSTLGPILESYPYVVKRCTTSTSVGLIRHEQEGYHHQPQEEEECVVFT</sequence>
<dbReference type="AlphaFoldDB" id="A0A8I0G5P4"/>
<evidence type="ECO:0000256" key="1">
    <source>
        <dbReference type="SAM" id="MobiDB-lite"/>
    </source>
</evidence>
<evidence type="ECO:0000313" key="3">
    <source>
        <dbReference type="Proteomes" id="UP000605024"/>
    </source>
</evidence>
<gene>
    <name evidence="2" type="ORF">ID160_25440</name>
</gene>